<dbReference type="Proteomes" id="UP000754883">
    <property type="component" value="Unassembled WGS sequence"/>
</dbReference>
<accession>A0A9N9Y6J1</accession>
<keyword evidence="2" id="KW-1185">Reference proteome</keyword>
<dbReference type="EMBL" id="CABFNO020001541">
    <property type="protein sequence ID" value="CAG9996861.1"/>
    <property type="molecule type" value="Genomic_DNA"/>
</dbReference>
<gene>
    <name evidence="1" type="ORF">CBYS24578_00015951</name>
</gene>
<evidence type="ECO:0000313" key="1">
    <source>
        <dbReference type="EMBL" id="CAG9996861.1"/>
    </source>
</evidence>
<comment type="caution">
    <text evidence="1">The sequence shown here is derived from an EMBL/GenBank/DDBJ whole genome shotgun (WGS) entry which is preliminary data.</text>
</comment>
<reference evidence="1 2" key="2">
    <citation type="submission" date="2021-10" db="EMBL/GenBank/DDBJ databases">
        <authorList>
            <person name="Piombo E."/>
        </authorList>
    </citation>
    <scope>NUCLEOTIDE SEQUENCE [LARGE SCALE GENOMIC DNA]</scope>
</reference>
<reference evidence="2" key="1">
    <citation type="submission" date="2019-06" db="EMBL/GenBank/DDBJ databases">
        <authorList>
            <person name="Broberg M."/>
        </authorList>
    </citation>
    <scope>NUCLEOTIDE SEQUENCE [LARGE SCALE GENOMIC DNA]</scope>
</reference>
<feature type="non-terminal residue" evidence="1">
    <location>
        <position position="50"/>
    </location>
</feature>
<dbReference type="AlphaFoldDB" id="A0A9N9Y6J1"/>
<proteinExistence type="predicted"/>
<sequence>MQLVPGAAEKGLSANTCDFSVMKDVRYVTLDSGGSVSSKAEIPSWNLLWL</sequence>
<name>A0A9N9Y6J1_9HYPO</name>
<organism evidence="1 2">
    <name type="scientific">Clonostachys byssicola</name>
    <dbReference type="NCBI Taxonomy" id="160290"/>
    <lineage>
        <taxon>Eukaryota</taxon>
        <taxon>Fungi</taxon>
        <taxon>Dikarya</taxon>
        <taxon>Ascomycota</taxon>
        <taxon>Pezizomycotina</taxon>
        <taxon>Sordariomycetes</taxon>
        <taxon>Hypocreomycetidae</taxon>
        <taxon>Hypocreales</taxon>
        <taxon>Bionectriaceae</taxon>
        <taxon>Clonostachys</taxon>
    </lineage>
</organism>
<evidence type="ECO:0000313" key="2">
    <source>
        <dbReference type="Proteomes" id="UP000754883"/>
    </source>
</evidence>
<protein>
    <submittedName>
        <fullName evidence="1">Uncharacterized protein</fullName>
    </submittedName>
</protein>